<sequence>MERVMGSATGPPAVLMSVTVWELRSQCASRSLLLLFLWEIRQEDEGRTERQGRRDLSQGCQIFQDSLLRCVLLWLIHKEAMQIDDVAALRELNLITVSETETVPGNKESGFEHQKKQHKLL</sequence>
<comment type="caution">
    <text evidence="1">The sequence shown here is derived from an EMBL/GenBank/DDBJ whole genome shotgun (WGS) entry which is preliminary data.</text>
</comment>
<proteinExistence type="predicted"/>
<gene>
    <name evidence="1" type="ORF">Q7C36_006558</name>
</gene>
<reference evidence="1" key="1">
    <citation type="submission" date="2023-08" db="EMBL/GenBank/DDBJ databases">
        <title>Pelteobagrus vachellii genome.</title>
        <authorList>
            <person name="Liu H."/>
        </authorList>
    </citation>
    <scope>NUCLEOTIDE SEQUENCE</scope>
    <source>
        <strain evidence="1">PRFRI_2022a</strain>
        <tissue evidence="1">Muscle</tissue>
    </source>
</reference>
<dbReference type="AlphaFoldDB" id="A0AA88SZL8"/>
<evidence type="ECO:0000313" key="1">
    <source>
        <dbReference type="EMBL" id="KAK2854689.1"/>
    </source>
</evidence>
<accession>A0AA88SZL8</accession>
<dbReference type="EMBL" id="JAVHJS010000006">
    <property type="protein sequence ID" value="KAK2854689.1"/>
    <property type="molecule type" value="Genomic_DNA"/>
</dbReference>
<name>A0AA88SZL8_TACVA</name>
<dbReference type="Proteomes" id="UP001187315">
    <property type="component" value="Unassembled WGS sequence"/>
</dbReference>
<keyword evidence="2" id="KW-1185">Reference proteome</keyword>
<protein>
    <submittedName>
        <fullName evidence="1">Uncharacterized protein</fullName>
    </submittedName>
</protein>
<evidence type="ECO:0000313" key="2">
    <source>
        <dbReference type="Proteomes" id="UP001187315"/>
    </source>
</evidence>
<organism evidence="1 2">
    <name type="scientific">Tachysurus vachellii</name>
    <name type="common">Darkbarbel catfish</name>
    <name type="synonym">Pelteobagrus vachellii</name>
    <dbReference type="NCBI Taxonomy" id="175792"/>
    <lineage>
        <taxon>Eukaryota</taxon>
        <taxon>Metazoa</taxon>
        <taxon>Chordata</taxon>
        <taxon>Craniata</taxon>
        <taxon>Vertebrata</taxon>
        <taxon>Euteleostomi</taxon>
        <taxon>Actinopterygii</taxon>
        <taxon>Neopterygii</taxon>
        <taxon>Teleostei</taxon>
        <taxon>Ostariophysi</taxon>
        <taxon>Siluriformes</taxon>
        <taxon>Bagridae</taxon>
        <taxon>Tachysurus</taxon>
    </lineage>
</organism>